<dbReference type="PANTHER" id="PTHR34236">
    <property type="entry name" value="DIMETHYL SULFOXIDE REDUCTASE TRANSCRIPTIONAL ACTIVATOR"/>
    <property type="match status" value="1"/>
</dbReference>
<evidence type="ECO:0000313" key="6">
    <source>
        <dbReference type="Proteomes" id="UP001596388"/>
    </source>
</evidence>
<dbReference type="EMBL" id="JBHTAG010000003">
    <property type="protein sequence ID" value="MFC7097767.1"/>
    <property type="molecule type" value="Genomic_DNA"/>
</dbReference>
<dbReference type="Pfam" id="PF04967">
    <property type="entry name" value="HTH_10"/>
    <property type="match status" value="1"/>
</dbReference>
<protein>
    <submittedName>
        <fullName evidence="5">Helix-turn-helix domain-containing protein</fullName>
    </submittedName>
</protein>
<name>A0ABD5X2I0_9EURY</name>
<sequence length="230" mass="24607">MKTLALRLDPDEETTHPMHRFIAEHPAFGPTRLLQWNPRVGETNVLLFHVDGPPEPFLPALDGVDTAEVVDCDADGDAEGGFYLYVRERLTDRDRGLVAAFAGENVVVVPPVVYDTDGSMRFSLVGTADAIQRSLDGVPDGVGVSVRRIRSGAGGAVRPDTRLTDRQREVLAAAVDLGYYEEPREATVADVADRVGCAPSTAAEHVRRAEAALVHEALDGAGEAAPGGDR</sequence>
<comment type="caution">
    <text evidence="5">The sequence shown here is derived from an EMBL/GenBank/DDBJ whole genome shotgun (WGS) entry which is preliminary data.</text>
</comment>
<dbReference type="PANTHER" id="PTHR34236:SF1">
    <property type="entry name" value="DIMETHYL SULFOXIDE REDUCTASE TRANSCRIPTIONAL ACTIVATOR"/>
    <property type="match status" value="1"/>
</dbReference>
<gene>
    <name evidence="5" type="ORF">ACFQKD_10660</name>
</gene>
<evidence type="ECO:0000256" key="1">
    <source>
        <dbReference type="ARBA" id="ARBA00023015"/>
    </source>
</evidence>
<dbReference type="Proteomes" id="UP001596388">
    <property type="component" value="Unassembled WGS sequence"/>
</dbReference>
<evidence type="ECO:0000259" key="4">
    <source>
        <dbReference type="Pfam" id="PF24278"/>
    </source>
</evidence>
<reference evidence="5 6" key="1">
    <citation type="journal article" date="2019" name="Int. J. Syst. Evol. Microbiol.">
        <title>The Global Catalogue of Microorganisms (GCM) 10K type strain sequencing project: providing services to taxonomists for standard genome sequencing and annotation.</title>
        <authorList>
            <consortium name="The Broad Institute Genomics Platform"/>
            <consortium name="The Broad Institute Genome Sequencing Center for Infectious Disease"/>
            <person name="Wu L."/>
            <person name="Ma J."/>
        </authorList>
    </citation>
    <scope>NUCLEOTIDE SEQUENCE [LARGE SCALE GENOMIC DNA]</scope>
    <source>
        <strain evidence="5 6">DT55</strain>
    </source>
</reference>
<dbReference type="Gene3D" id="1.10.10.10">
    <property type="entry name" value="Winged helix-like DNA-binding domain superfamily/Winged helix DNA-binding domain"/>
    <property type="match status" value="1"/>
</dbReference>
<dbReference type="AlphaFoldDB" id="A0ABD5X2I0"/>
<proteinExistence type="predicted"/>
<keyword evidence="1" id="KW-0805">Transcription regulation</keyword>
<dbReference type="Pfam" id="PF24278">
    <property type="entry name" value="HVO_0513_N"/>
    <property type="match status" value="1"/>
</dbReference>
<organism evidence="5 6">
    <name type="scientific">Halobaculum marinum</name>
    <dbReference type="NCBI Taxonomy" id="3031996"/>
    <lineage>
        <taxon>Archaea</taxon>
        <taxon>Methanobacteriati</taxon>
        <taxon>Methanobacteriota</taxon>
        <taxon>Stenosarchaea group</taxon>
        <taxon>Halobacteria</taxon>
        <taxon>Halobacteriales</taxon>
        <taxon>Haloferacaceae</taxon>
        <taxon>Halobaculum</taxon>
    </lineage>
</organism>
<feature type="domain" description="HTH bat-type" evidence="3">
    <location>
        <begin position="163"/>
        <end position="214"/>
    </location>
</feature>
<dbReference type="InterPro" id="IPR007050">
    <property type="entry name" value="HTH_bacterioopsin"/>
</dbReference>
<accession>A0ABD5X2I0</accession>
<evidence type="ECO:0000259" key="3">
    <source>
        <dbReference type="Pfam" id="PF04967"/>
    </source>
</evidence>
<dbReference type="InterPro" id="IPR056493">
    <property type="entry name" value="HVO_0513_N"/>
</dbReference>
<dbReference type="GeneID" id="79271323"/>
<evidence type="ECO:0000313" key="5">
    <source>
        <dbReference type="EMBL" id="MFC7097767.1"/>
    </source>
</evidence>
<dbReference type="RefSeq" id="WP_276237737.1">
    <property type="nucleotide sequence ID" value="NZ_CP119989.1"/>
</dbReference>
<dbReference type="InterPro" id="IPR036388">
    <property type="entry name" value="WH-like_DNA-bd_sf"/>
</dbReference>
<keyword evidence="2" id="KW-0804">Transcription</keyword>
<keyword evidence="6" id="KW-1185">Reference proteome</keyword>
<feature type="domain" description="HVO-0513-like N-terminal" evidence="4">
    <location>
        <begin position="16"/>
        <end position="149"/>
    </location>
</feature>
<evidence type="ECO:0000256" key="2">
    <source>
        <dbReference type="ARBA" id="ARBA00023163"/>
    </source>
</evidence>